<dbReference type="PANTHER" id="PTHR43434:SF26">
    <property type="entry name" value="PYROPHOSPHATASE PPAX"/>
    <property type="match status" value="1"/>
</dbReference>
<dbReference type="EC" id="3.6.1.1" evidence="1"/>
<protein>
    <submittedName>
        <fullName evidence="1">Pyrophosphatase PpaX</fullName>
        <ecNumber evidence="1">3.6.1.1</ecNumber>
    </submittedName>
</protein>
<dbReference type="InterPro" id="IPR006549">
    <property type="entry name" value="HAD-SF_hydro_IIIA"/>
</dbReference>
<dbReference type="AlphaFoldDB" id="A0A7W2ASE4"/>
<dbReference type="Proteomes" id="UP000538292">
    <property type="component" value="Unassembled WGS sequence"/>
</dbReference>
<dbReference type="InterPro" id="IPR023198">
    <property type="entry name" value="PGP-like_dom2"/>
</dbReference>
<dbReference type="InterPro" id="IPR023214">
    <property type="entry name" value="HAD_sf"/>
</dbReference>
<dbReference type="InterPro" id="IPR036412">
    <property type="entry name" value="HAD-like_sf"/>
</dbReference>
<dbReference type="Gene3D" id="3.40.50.1000">
    <property type="entry name" value="HAD superfamily/HAD-like"/>
    <property type="match status" value="1"/>
</dbReference>
<organism evidence="1 2">
    <name type="scientific">Thermoactinomyces mirandus</name>
    <dbReference type="NCBI Taxonomy" id="2756294"/>
    <lineage>
        <taxon>Bacteria</taxon>
        <taxon>Bacillati</taxon>
        <taxon>Bacillota</taxon>
        <taxon>Bacilli</taxon>
        <taxon>Bacillales</taxon>
        <taxon>Thermoactinomycetaceae</taxon>
        <taxon>Thermoactinomyces</taxon>
    </lineage>
</organism>
<dbReference type="Gene3D" id="1.10.150.240">
    <property type="entry name" value="Putative phosphatase, domain 2"/>
    <property type="match status" value="1"/>
</dbReference>
<keyword evidence="1" id="KW-0378">Hydrolase</keyword>
<name>A0A7W2ASE4_9BACL</name>
<dbReference type="FunFam" id="3.40.50.1000:FF:000022">
    <property type="entry name" value="Phosphoglycolate phosphatase"/>
    <property type="match status" value="1"/>
</dbReference>
<dbReference type="Pfam" id="PF13419">
    <property type="entry name" value="HAD_2"/>
    <property type="match status" value="1"/>
</dbReference>
<dbReference type="GO" id="GO:0005829">
    <property type="term" value="C:cytosol"/>
    <property type="evidence" value="ECO:0007669"/>
    <property type="project" value="TreeGrafter"/>
</dbReference>
<dbReference type="GO" id="GO:0006281">
    <property type="term" value="P:DNA repair"/>
    <property type="evidence" value="ECO:0007669"/>
    <property type="project" value="TreeGrafter"/>
</dbReference>
<dbReference type="InterPro" id="IPR041492">
    <property type="entry name" value="HAD_2"/>
</dbReference>
<dbReference type="SFLD" id="SFLDS00003">
    <property type="entry name" value="Haloacid_Dehalogenase"/>
    <property type="match status" value="1"/>
</dbReference>
<dbReference type="NCBIfam" id="TIGR01549">
    <property type="entry name" value="HAD-SF-IA-v1"/>
    <property type="match status" value="1"/>
</dbReference>
<keyword evidence="2" id="KW-1185">Reference proteome</keyword>
<dbReference type="SFLD" id="SFLDG01135">
    <property type="entry name" value="C1.5.6:_HAD__Beta-PGM__Phospha"/>
    <property type="match status" value="1"/>
</dbReference>
<dbReference type="InterPro" id="IPR050155">
    <property type="entry name" value="HAD-like_hydrolase_sf"/>
</dbReference>
<dbReference type="GO" id="GO:0008967">
    <property type="term" value="F:phosphoglycolate phosphatase activity"/>
    <property type="evidence" value="ECO:0007669"/>
    <property type="project" value="TreeGrafter"/>
</dbReference>
<accession>A0A7W2ASE4</accession>
<dbReference type="InterPro" id="IPR006439">
    <property type="entry name" value="HAD-SF_hydro_IA"/>
</dbReference>
<dbReference type="SFLD" id="SFLDG01129">
    <property type="entry name" value="C1.5:_HAD__Beta-PGM__Phosphata"/>
    <property type="match status" value="1"/>
</dbReference>
<evidence type="ECO:0000313" key="1">
    <source>
        <dbReference type="EMBL" id="MBA4603533.1"/>
    </source>
</evidence>
<dbReference type="SUPFAM" id="SSF56784">
    <property type="entry name" value="HAD-like"/>
    <property type="match status" value="1"/>
</dbReference>
<gene>
    <name evidence="1" type="primary">ppaX</name>
    <name evidence="1" type="ORF">H2C83_14700</name>
</gene>
<dbReference type="NCBIfam" id="TIGR01662">
    <property type="entry name" value="HAD-SF-IIIA"/>
    <property type="match status" value="1"/>
</dbReference>
<proteinExistence type="predicted"/>
<dbReference type="PRINTS" id="PR00413">
    <property type="entry name" value="HADHALOGNASE"/>
</dbReference>
<dbReference type="NCBIfam" id="NF009804">
    <property type="entry name" value="PRK13288.1"/>
    <property type="match status" value="1"/>
</dbReference>
<dbReference type="PANTHER" id="PTHR43434">
    <property type="entry name" value="PHOSPHOGLYCOLATE PHOSPHATASE"/>
    <property type="match status" value="1"/>
</dbReference>
<dbReference type="NCBIfam" id="TIGR01509">
    <property type="entry name" value="HAD-SF-IA-v3"/>
    <property type="match status" value="1"/>
</dbReference>
<sequence length="220" mass="25017">MRYSVILFDLDGTLINTNSLILASFMHTLESHCPGKYTVNDVIPIMGEPLLDQMRHFDPSQAEEMVKTYQTYNVRHHDDYVEEFPHVRQVLQQLHQAGIALGIVSNKRRLVVEKGLDLFGLKPLMQTIVCIGDTEKAKPEPDMIRLALKQVNATPDQALMVGDSRYDLIAANRASVNTAAVTWSLHLEELRRYNPDYILEDMRDLLGIMQISGETCYQDA</sequence>
<dbReference type="GO" id="GO:0004427">
    <property type="term" value="F:inorganic diphosphate phosphatase activity"/>
    <property type="evidence" value="ECO:0007669"/>
    <property type="project" value="UniProtKB-EC"/>
</dbReference>
<comment type="caution">
    <text evidence="1">The sequence shown here is derived from an EMBL/GenBank/DDBJ whole genome shotgun (WGS) entry which is preliminary data.</text>
</comment>
<dbReference type="RefSeq" id="WP_181742004.1">
    <property type="nucleotide sequence ID" value="NZ_JACEOL010000055.1"/>
</dbReference>
<dbReference type="EMBL" id="JACEOL010000055">
    <property type="protein sequence ID" value="MBA4603533.1"/>
    <property type="molecule type" value="Genomic_DNA"/>
</dbReference>
<reference evidence="1 2" key="1">
    <citation type="submission" date="2020-07" db="EMBL/GenBank/DDBJ databases">
        <title>Thermoactinomyces phylogeny.</title>
        <authorList>
            <person name="Dunlap C."/>
        </authorList>
    </citation>
    <scope>NUCLEOTIDE SEQUENCE [LARGE SCALE GENOMIC DNA]</scope>
    <source>
        <strain evidence="1 2">AMNI-1</strain>
    </source>
</reference>
<evidence type="ECO:0000313" key="2">
    <source>
        <dbReference type="Proteomes" id="UP000538292"/>
    </source>
</evidence>